<dbReference type="AlphaFoldDB" id="A0A4S8K8K9"/>
<evidence type="ECO:0000256" key="3">
    <source>
        <dbReference type="ARBA" id="ARBA00008601"/>
    </source>
</evidence>
<reference evidence="13 14" key="1">
    <citation type="journal article" date="2019" name="Nat. Plants">
        <title>Genome sequencing of Musa balbisiana reveals subgenome evolution and function divergence in polyploid bananas.</title>
        <authorList>
            <person name="Yao X."/>
        </authorList>
    </citation>
    <scope>NUCLEOTIDE SEQUENCE [LARGE SCALE GENOMIC DNA]</scope>
    <source>
        <strain evidence="14">cv. DH-PKW</strain>
        <tissue evidence="13">Leaves</tissue>
    </source>
</reference>
<dbReference type="GO" id="GO:0005634">
    <property type="term" value="C:nucleus"/>
    <property type="evidence" value="ECO:0007669"/>
    <property type="project" value="UniProtKB-SubCell"/>
</dbReference>
<keyword evidence="7" id="KW-0539">Nucleus</keyword>
<dbReference type="PROSITE" id="PS50054">
    <property type="entry name" value="TYR_PHOSPHATASE_DUAL"/>
    <property type="match status" value="1"/>
</dbReference>
<comment type="similarity">
    <text evidence="3">Belongs to the protein-tyrosine phosphatase family. Non-receptor class dual specificity subfamily.</text>
</comment>
<dbReference type="PANTHER" id="PTHR10159:SF511">
    <property type="entry name" value="DUAL SPECIFICITY PROTEIN PHOSPHATASE 1"/>
    <property type="match status" value="1"/>
</dbReference>
<protein>
    <submittedName>
        <fullName evidence="13">Uncharacterized protein</fullName>
    </submittedName>
</protein>
<evidence type="ECO:0000256" key="8">
    <source>
        <dbReference type="ARBA" id="ARBA00047761"/>
    </source>
</evidence>
<evidence type="ECO:0000259" key="12">
    <source>
        <dbReference type="PROSITE" id="PS50056"/>
    </source>
</evidence>
<feature type="domain" description="Tyrosine-protein phosphatase" evidence="11">
    <location>
        <begin position="30"/>
        <end position="171"/>
    </location>
</feature>
<dbReference type="Proteomes" id="UP000317650">
    <property type="component" value="Chromosome 4"/>
</dbReference>
<comment type="subcellular location">
    <subcellularLocation>
        <location evidence="2">Cytoplasm</location>
    </subcellularLocation>
    <subcellularLocation>
        <location evidence="1">Nucleus</location>
    </subcellularLocation>
</comment>
<dbReference type="GO" id="GO:0033550">
    <property type="term" value="F:MAP kinase tyrosine phosphatase activity"/>
    <property type="evidence" value="ECO:0007669"/>
    <property type="project" value="TreeGrafter"/>
</dbReference>
<evidence type="ECO:0000256" key="6">
    <source>
        <dbReference type="ARBA" id="ARBA00022912"/>
    </source>
</evidence>
<evidence type="ECO:0000256" key="2">
    <source>
        <dbReference type="ARBA" id="ARBA00004496"/>
    </source>
</evidence>
<keyword evidence="14" id="KW-1185">Reference proteome</keyword>
<dbReference type="InterPro" id="IPR020422">
    <property type="entry name" value="TYR_PHOSPHATASE_DUAL_dom"/>
</dbReference>
<dbReference type="FunFam" id="3.90.190.10:FF:000056">
    <property type="entry name" value="Dual specificity phosphatase 12"/>
    <property type="match status" value="1"/>
</dbReference>
<dbReference type="CDD" id="cd14498">
    <property type="entry name" value="DSP"/>
    <property type="match status" value="1"/>
</dbReference>
<evidence type="ECO:0000313" key="13">
    <source>
        <dbReference type="EMBL" id="THU71341.1"/>
    </source>
</evidence>
<dbReference type="InterPro" id="IPR000387">
    <property type="entry name" value="Tyr_Pase_dom"/>
</dbReference>
<dbReference type="SUPFAM" id="SSF52799">
    <property type="entry name" value="(Phosphotyrosine protein) phosphatases II"/>
    <property type="match status" value="1"/>
</dbReference>
<dbReference type="InterPro" id="IPR029021">
    <property type="entry name" value="Prot-tyrosine_phosphatase-like"/>
</dbReference>
<dbReference type="GO" id="GO:0043409">
    <property type="term" value="P:negative regulation of MAPK cascade"/>
    <property type="evidence" value="ECO:0007669"/>
    <property type="project" value="TreeGrafter"/>
</dbReference>
<dbReference type="Pfam" id="PF00782">
    <property type="entry name" value="DSPc"/>
    <property type="match status" value="1"/>
</dbReference>
<comment type="catalytic activity">
    <reaction evidence="10">
        <text>O-phospho-L-tyrosyl-[protein] + H2O = L-tyrosyl-[protein] + phosphate</text>
        <dbReference type="Rhea" id="RHEA:10684"/>
        <dbReference type="Rhea" id="RHEA-COMP:10136"/>
        <dbReference type="Rhea" id="RHEA-COMP:20101"/>
        <dbReference type="ChEBI" id="CHEBI:15377"/>
        <dbReference type="ChEBI" id="CHEBI:43474"/>
        <dbReference type="ChEBI" id="CHEBI:46858"/>
        <dbReference type="ChEBI" id="CHEBI:61978"/>
        <dbReference type="EC" id="3.1.3.48"/>
    </reaction>
</comment>
<sequence>MSRIEELQRSRILACVQALRCARHARKDDVPCQIEEGLFLGSVGAALNKSVLKDLNITHLLTVAKSLDPAYPNDFIYKKIDVLDTPSTELDKYFDECFSFIDEARSAGGGVLVHCFAGMSRSVTVVVAYLMKKHWMSLSDALSLVRSKRPNIAPNQGFLIQLENFEKSLGEFKSEIETHIVKPFCHLDNGAE</sequence>
<keyword evidence="6" id="KW-0904">Protein phosphatase</keyword>
<dbReference type="PROSITE" id="PS50056">
    <property type="entry name" value="TYR_PHOSPHATASE_2"/>
    <property type="match status" value="1"/>
</dbReference>
<evidence type="ECO:0000256" key="9">
    <source>
        <dbReference type="ARBA" id="ARBA00048336"/>
    </source>
</evidence>
<evidence type="ECO:0000256" key="10">
    <source>
        <dbReference type="ARBA" id="ARBA00051722"/>
    </source>
</evidence>
<dbReference type="Gene3D" id="3.90.190.10">
    <property type="entry name" value="Protein tyrosine phosphatase superfamily"/>
    <property type="match status" value="1"/>
</dbReference>
<accession>A0A4S8K8K9</accession>
<evidence type="ECO:0000256" key="5">
    <source>
        <dbReference type="ARBA" id="ARBA00022801"/>
    </source>
</evidence>
<dbReference type="PANTHER" id="PTHR10159">
    <property type="entry name" value="DUAL SPECIFICITY PROTEIN PHOSPHATASE"/>
    <property type="match status" value="1"/>
</dbReference>
<comment type="catalytic activity">
    <reaction evidence="8">
        <text>O-phospho-L-seryl-[protein] + H2O = L-seryl-[protein] + phosphate</text>
        <dbReference type="Rhea" id="RHEA:20629"/>
        <dbReference type="Rhea" id="RHEA-COMP:9863"/>
        <dbReference type="Rhea" id="RHEA-COMP:11604"/>
        <dbReference type="ChEBI" id="CHEBI:15377"/>
        <dbReference type="ChEBI" id="CHEBI:29999"/>
        <dbReference type="ChEBI" id="CHEBI:43474"/>
        <dbReference type="ChEBI" id="CHEBI:83421"/>
        <dbReference type="EC" id="3.1.3.16"/>
    </reaction>
</comment>
<name>A0A4S8K8K9_MUSBA</name>
<dbReference type="InterPro" id="IPR000340">
    <property type="entry name" value="Dual-sp_phosphatase_cat-dom"/>
</dbReference>
<dbReference type="GO" id="GO:0005737">
    <property type="term" value="C:cytoplasm"/>
    <property type="evidence" value="ECO:0007669"/>
    <property type="project" value="UniProtKB-SubCell"/>
</dbReference>
<proteinExistence type="inferred from homology"/>
<comment type="catalytic activity">
    <reaction evidence="9">
        <text>O-phospho-L-threonyl-[protein] + H2O = L-threonyl-[protein] + phosphate</text>
        <dbReference type="Rhea" id="RHEA:47004"/>
        <dbReference type="Rhea" id="RHEA-COMP:11060"/>
        <dbReference type="Rhea" id="RHEA-COMP:11605"/>
        <dbReference type="ChEBI" id="CHEBI:15377"/>
        <dbReference type="ChEBI" id="CHEBI:30013"/>
        <dbReference type="ChEBI" id="CHEBI:43474"/>
        <dbReference type="ChEBI" id="CHEBI:61977"/>
        <dbReference type="EC" id="3.1.3.16"/>
    </reaction>
</comment>
<dbReference type="SMART" id="SM00195">
    <property type="entry name" value="DSPc"/>
    <property type="match status" value="1"/>
</dbReference>
<keyword evidence="5" id="KW-0378">Hydrolase</keyword>
<dbReference type="GO" id="GO:0008330">
    <property type="term" value="F:protein tyrosine/threonine phosphatase activity"/>
    <property type="evidence" value="ECO:0007669"/>
    <property type="project" value="TreeGrafter"/>
</dbReference>
<evidence type="ECO:0000256" key="7">
    <source>
        <dbReference type="ARBA" id="ARBA00023242"/>
    </source>
</evidence>
<keyword evidence="4" id="KW-0963">Cytoplasm</keyword>
<evidence type="ECO:0000259" key="11">
    <source>
        <dbReference type="PROSITE" id="PS50054"/>
    </source>
</evidence>
<dbReference type="STRING" id="52838.A0A4S8K8K9"/>
<evidence type="ECO:0000256" key="1">
    <source>
        <dbReference type="ARBA" id="ARBA00004123"/>
    </source>
</evidence>
<evidence type="ECO:0000313" key="14">
    <source>
        <dbReference type="Proteomes" id="UP000317650"/>
    </source>
</evidence>
<dbReference type="GO" id="GO:0017017">
    <property type="term" value="F:MAP kinase tyrosine/serine/threonine phosphatase activity"/>
    <property type="evidence" value="ECO:0007669"/>
    <property type="project" value="TreeGrafter"/>
</dbReference>
<evidence type="ECO:0000256" key="4">
    <source>
        <dbReference type="ARBA" id="ARBA00022490"/>
    </source>
</evidence>
<dbReference type="EMBL" id="PYDT01000001">
    <property type="protein sequence ID" value="THU71341.1"/>
    <property type="molecule type" value="Genomic_DNA"/>
</dbReference>
<organism evidence="13 14">
    <name type="scientific">Musa balbisiana</name>
    <name type="common">Banana</name>
    <dbReference type="NCBI Taxonomy" id="52838"/>
    <lineage>
        <taxon>Eukaryota</taxon>
        <taxon>Viridiplantae</taxon>
        <taxon>Streptophyta</taxon>
        <taxon>Embryophyta</taxon>
        <taxon>Tracheophyta</taxon>
        <taxon>Spermatophyta</taxon>
        <taxon>Magnoliopsida</taxon>
        <taxon>Liliopsida</taxon>
        <taxon>Zingiberales</taxon>
        <taxon>Musaceae</taxon>
        <taxon>Musa</taxon>
    </lineage>
</organism>
<comment type="caution">
    <text evidence="13">The sequence shown here is derived from an EMBL/GenBank/DDBJ whole genome shotgun (WGS) entry which is preliminary data.</text>
</comment>
<dbReference type="PRINTS" id="PR01908">
    <property type="entry name" value="ADSPHPHTASE"/>
</dbReference>
<gene>
    <name evidence="13" type="ORF">C4D60_Mb04t00380</name>
</gene>
<feature type="domain" description="Tyrosine specific protein phosphatases" evidence="12">
    <location>
        <begin position="91"/>
        <end position="152"/>
    </location>
</feature>
<dbReference type="GO" id="GO:0004722">
    <property type="term" value="F:protein serine/threonine phosphatase activity"/>
    <property type="evidence" value="ECO:0007669"/>
    <property type="project" value="UniProtKB-EC"/>
</dbReference>